<dbReference type="Pfam" id="PF09678">
    <property type="entry name" value="Caa3_CtaG"/>
    <property type="match status" value="1"/>
</dbReference>
<proteinExistence type="predicted"/>
<organism evidence="7 8">
    <name type="scientific">Massilia horti</name>
    <dbReference type="NCBI Taxonomy" id="2562153"/>
    <lineage>
        <taxon>Bacteria</taxon>
        <taxon>Pseudomonadati</taxon>
        <taxon>Pseudomonadota</taxon>
        <taxon>Betaproteobacteria</taxon>
        <taxon>Burkholderiales</taxon>
        <taxon>Oxalobacteraceae</taxon>
        <taxon>Telluria group</taxon>
        <taxon>Massilia</taxon>
    </lineage>
</organism>
<keyword evidence="4 6" id="KW-1133">Transmembrane helix</keyword>
<keyword evidence="8" id="KW-1185">Reference proteome</keyword>
<feature type="transmembrane region" description="Helical" evidence="6">
    <location>
        <begin position="146"/>
        <end position="165"/>
    </location>
</feature>
<keyword evidence="5 6" id="KW-0472">Membrane</keyword>
<dbReference type="Proteomes" id="UP000297258">
    <property type="component" value="Unassembled WGS sequence"/>
</dbReference>
<feature type="transmembrane region" description="Helical" evidence="6">
    <location>
        <begin position="108"/>
        <end position="126"/>
    </location>
</feature>
<evidence type="ECO:0000256" key="6">
    <source>
        <dbReference type="SAM" id="Phobius"/>
    </source>
</evidence>
<evidence type="ECO:0000256" key="3">
    <source>
        <dbReference type="ARBA" id="ARBA00022692"/>
    </source>
</evidence>
<dbReference type="EMBL" id="SPUM01000047">
    <property type="protein sequence ID" value="TFW32929.1"/>
    <property type="molecule type" value="Genomic_DNA"/>
</dbReference>
<dbReference type="AlphaFoldDB" id="A0A4Y9T3Z6"/>
<gene>
    <name evidence="7" type="ORF">E4O92_08370</name>
</gene>
<evidence type="ECO:0000256" key="2">
    <source>
        <dbReference type="ARBA" id="ARBA00022475"/>
    </source>
</evidence>
<feature type="transmembrane region" description="Helical" evidence="6">
    <location>
        <begin position="297"/>
        <end position="323"/>
    </location>
</feature>
<name>A0A4Y9T3Z6_9BURK</name>
<evidence type="ECO:0000313" key="8">
    <source>
        <dbReference type="Proteomes" id="UP000297258"/>
    </source>
</evidence>
<feature type="transmembrane region" description="Helical" evidence="6">
    <location>
        <begin position="40"/>
        <end position="60"/>
    </location>
</feature>
<comment type="caution">
    <text evidence="7">The sequence shown here is derived from an EMBL/GenBank/DDBJ whole genome shotgun (WGS) entry which is preliminary data.</text>
</comment>
<evidence type="ECO:0000313" key="7">
    <source>
        <dbReference type="EMBL" id="TFW32929.1"/>
    </source>
</evidence>
<comment type="subcellular location">
    <subcellularLocation>
        <location evidence="1">Cell membrane</location>
        <topology evidence="1">Multi-pass membrane protein</topology>
    </subcellularLocation>
</comment>
<feature type="transmembrane region" description="Helical" evidence="6">
    <location>
        <begin position="220"/>
        <end position="242"/>
    </location>
</feature>
<feature type="transmembrane region" description="Helical" evidence="6">
    <location>
        <begin position="186"/>
        <end position="208"/>
    </location>
</feature>
<protein>
    <submittedName>
        <fullName evidence="7">Cytochrome c oxidase assembly protein</fullName>
    </submittedName>
</protein>
<dbReference type="OrthoDB" id="9808789at2"/>
<dbReference type="InterPro" id="IPR019108">
    <property type="entry name" value="Caa3_assmbl_CtaG-rel"/>
</dbReference>
<evidence type="ECO:0000256" key="5">
    <source>
        <dbReference type="ARBA" id="ARBA00023136"/>
    </source>
</evidence>
<dbReference type="GO" id="GO:0005886">
    <property type="term" value="C:plasma membrane"/>
    <property type="evidence" value="ECO:0007669"/>
    <property type="project" value="UniProtKB-SubCell"/>
</dbReference>
<sequence>MAARRAPALHRGCQRADQYRVPDRLRLHVVQRCLRPDMRILMLVTTLSLLMAPGFAWSHAGHGHDAAQWIADPWTSALLLAAAGAYLLGWRRLRWEGNASRVLGRSRIWLFSGGMLVLGIALVSPLDSLADRSLCAHMTQHMLLMLAAPPLLVSGRPLLVWLWAFPLAGRRRIGQAWIGSGFHRTYAFMMRPLVVWTCASIALWLWHIPFAYDLALEHEYVHALEHLCFFATSLAFWTLTLAPYGKRQAGHGAALVMVATFAVHSGLLGALLTFARAPLYPVYAGGTFGLTALEDQQLAGLIMWVPAGAVYLGSMLSLFAGWLGGVHAYGDLADGARKPPV</sequence>
<evidence type="ECO:0000256" key="4">
    <source>
        <dbReference type="ARBA" id="ARBA00022989"/>
    </source>
</evidence>
<evidence type="ECO:0000256" key="1">
    <source>
        <dbReference type="ARBA" id="ARBA00004651"/>
    </source>
</evidence>
<feature type="transmembrane region" description="Helical" evidence="6">
    <location>
        <begin position="254"/>
        <end position="277"/>
    </location>
</feature>
<reference evidence="7 8" key="1">
    <citation type="submission" date="2019-03" db="EMBL/GenBank/DDBJ databases">
        <title>Draft genome of Massilia hortus sp. nov., a novel bacterial species of the Oxalobacteraceae family.</title>
        <authorList>
            <person name="Peta V."/>
            <person name="Raths R."/>
            <person name="Bucking H."/>
        </authorList>
    </citation>
    <scope>NUCLEOTIDE SEQUENCE [LARGE SCALE GENOMIC DNA]</scope>
    <source>
        <strain evidence="7 8">ONC3</strain>
    </source>
</reference>
<keyword evidence="3 6" id="KW-0812">Transmembrane</keyword>
<feature type="transmembrane region" description="Helical" evidence="6">
    <location>
        <begin position="66"/>
        <end position="88"/>
    </location>
</feature>
<keyword evidence="2" id="KW-1003">Cell membrane</keyword>
<accession>A0A4Y9T3Z6</accession>